<accession>A0A443QDN9</accession>
<dbReference type="Gene3D" id="3.40.50.2000">
    <property type="entry name" value="Glycogen Phosphorylase B"/>
    <property type="match status" value="1"/>
</dbReference>
<dbReference type="Proteomes" id="UP000285301">
    <property type="component" value="Unassembled WGS sequence"/>
</dbReference>
<dbReference type="PANTHER" id="PTHR48043">
    <property type="entry name" value="EG:EG0003.4 PROTEIN-RELATED"/>
    <property type="match status" value="1"/>
</dbReference>
<dbReference type="PANTHER" id="PTHR48043:SF145">
    <property type="entry name" value="FI06409P-RELATED"/>
    <property type="match status" value="1"/>
</dbReference>
<evidence type="ECO:0000256" key="3">
    <source>
        <dbReference type="ARBA" id="ARBA00022679"/>
    </source>
</evidence>
<keyword evidence="5" id="KW-1185">Reference proteome</keyword>
<protein>
    <submittedName>
        <fullName evidence="4">Glycosyl transferase-like protein</fullName>
    </submittedName>
</protein>
<dbReference type="GO" id="GO:0008194">
    <property type="term" value="F:UDP-glycosyltransferase activity"/>
    <property type="evidence" value="ECO:0007669"/>
    <property type="project" value="InterPro"/>
</dbReference>
<gene>
    <name evidence="4" type="ORF">B4U79_00331</name>
</gene>
<reference evidence="4 5" key="1">
    <citation type="journal article" date="2018" name="Gigascience">
        <title>Genomes of trombidid mites reveal novel predicted allergens and laterally-transferred genes associated with secondary metabolism.</title>
        <authorList>
            <person name="Dong X."/>
            <person name="Chaisiri K."/>
            <person name="Xia D."/>
            <person name="Armstrong S.D."/>
            <person name="Fang Y."/>
            <person name="Donnelly M.J."/>
            <person name="Kadowaki T."/>
            <person name="McGarry J.W."/>
            <person name="Darby A.C."/>
            <person name="Makepeace B.L."/>
        </authorList>
    </citation>
    <scope>NUCLEOTIDE SEQUENCE [LARGE SCALE GENOMIC DNA]</scope>
    <source>
        <strain evidence="4">UoL-WK</strain>
    </source>
</reference>
<dbReference type="OrthoDB" id="6499590at2759"/>
<organism evidence="4 5">
    <name type="scientific">Dinothrombium tinctorium</name>
    <dbReference type="NCBI Taxonomy" id="1965070"/>
    <lineage>
        <taxon>Eukaryota</taxon>
        <taxon>Metazoa</taxon>
        <taxon>Ecdysozoa</taxon>
        <taxon>Arthropoda</taxon>
        <taxon>Chelicerata</taxon>
        <taxon>Arachnida</taxon>
        <taxon>Acari</taxon>
        <taxon>Acariformes</taxon>
        <taxon>Trombidiformes</taxon>
        <taxon>Prostigmata</taxon>
        <taxon>Anystina</taxon>
        <taxon>Parasitengona</taxon>
        <taxon>Trombidioidea</taxon>
        <taxon>Trombidiidae</taxon>
        <taxon>Dinothrombium</taxon>
    </lineage>
</organism>
<name>A0A443QDN9_9ACAR</name>
<comment type="caution">
    <text evidence="4">The sequence shown here is derived from an EMBL/GenBank/DDBJ whole genome shotgun (WGS) entry which is preliminary data.</text>
</comment>
<proteinExistence type="inferred from homology"/>
<keyword evidence="2" id="KW-0328">Glycosyltransferase</keyword>
<dbReference type="CDD" id="cd03784">
    <property type="entry name" value="GT1_Gtf-like"/>
    <property type="match status" value="1"/>
</dbReference>
<dbReference type="Pfam" id="PF00201">
    <property type="entry name" value="UDPGT"/>
    <property type="match status" value="1"/>
</dbReference>
<evidence type="ECO:0000313" key="5">
    <source>
        <dbReference type="Proteomes" id="UP000285301"/>
    </source>
</evidence>
<evidence type="ECO:0000256" key="1">
    <source>
        <dbReference type="ARBA" id="ARBA00009995"/>
    </source>
</evidence>
<comment type="similarity">
    <text evidence="1">Belongs to the UDP-glycosyltransferase family.</text>
</comment>
<dbReference type="AlphaFoldDB" id="A0A443QDN9"/>
<sequence length="362" mass="41695">MIRKRNFFAKLFQTIKYSSKRIREIIETVKPDVIIEDDIVTNPILARNKIPLVKLFSFNPLRMFPNDDLPPAGTGLPLNDRINWEKYKKVLNIMLSNFKNFFQIIDDIYSPLWNDLNKWTIENEAPALPLNQFQYVSTNLNIALCPKPIFKIYAERVSLGEEWMVVNHLMRDKPKKFTIPEKLQKRGGKLILFSMGTVGSTEVKVMKRLVDILAKSKHKFIVSKGSKHEEFELAENMWGEASIPQLDILPLVDLVIFHGGNNTFTEAVYFGKPMIVMPLFGDQPDNAQLIVEAKIGFKLNLFTVTEKELLSAIDTLVEDKQIQQRVKSISEEIRANSNLDVVVERIEYVAQNPKFPTVFESH</sequence>
<dbReference type="EMBL" id="NCKU01009813">
    <property type="protein sequence ID" value="RWS01121.1"/>
    <property type="molecule type" value="Genomic_DNA"/>
</dbReference>
<evidence type="ECO:0000256" key="2">
    <source>
        <dbReference type="ARBA" id="ARBA00022676"/>
    </source>
</evidence>
<dbReference type="InterPro" id="IPR002213">
    <property type="entry name" value="UDP_glucos_trans"/>
</dbReference>
<dbReference type="SUPFAM" id="SSF53756">
    <property type="entry name" value="UDP-Glycosyltransferase/glycogen phosphorylase"/>
    <property type="match status" value="1"/>
</dbReference>
<dbReference type="InterPro" id="IPR050271">
    <property type="entry name" value="UDP-glycosyltransferase"/>
</dbReference>
<evidence type="ECO:0000313" key="4">
    <source>
        <dbReference type="EMBL" id="RWS01121.1"/>
    </source>
</evidence>
<keyword evidence="3 4" id="KW-0808">Transferase</keyword>